<evidence type="ECO:0000256" key="16">
    <source>
        <dbReference type="HAMAP-Rule" id="MF_01274"/>
    </source>
</evidence>
<dbReference type="GO" id="GO:0015937">
    <property type="term" value="P:coenzyme A biosynthetic process"/>
    <property type="evidence" value="ECO:0007669"/>
    <property type="project" value="UniProtKB-UniRule"/>
</dbReference>
<evidence type="ECO:0000256" key="13">
    <source>
        <dbReference type="ARBA" id="ARBA00022993"/>
    </source>
</evidence>
<evidence type="ECO:0000256" key="12">
    <source>
        <dbReference type="ARBA" id="ARBA00022958"/>
    </source>
</evidence>
<evidence type="ECO:0000256" key="15">
    <source>
        <dbReference type="ARBA" id="ARBA00040883"/>
    </source>
</evidence>
<proteinExistence type="inferred from homology"/>
<evidence type="ECO:0000256" key="4">
    <source>
        <dbReference type="ARBA" id="ARBA00005225"/>
    </source>
</evidence>
<evidence type="ECO:0000256" key="2">
    <source>
        <dbReference type="ARBA" id="ARBA00001958"/>
    </source>
</evidence>
<feature type="binding site" evidence="16">
    <location>
        <position position="177"/>
    </location>
    <ligand>
        <name>substrate</name>
    </ligand>
</feature>
<organism evidence="17 18">
    <name type="scientific">Pseudomonas mangrovi</name>
    <dbReference type="NCBI Taxonomy" id="2161748"/>
    <lineage>
        <taxon>Bacteria</taxon>
        <taxon>Pseudomonadati</taxon>
        <taxon>Pseudomonadota</taxon>
        <taxon>Gammaproteobacteria</taxon>
        <taxon>Pseudomonadales</taxon>
        <taxon>Pseudomonadaceae</taxon>
        <taxon>Pseudomonas</taxon>
    </lineage>
</organism>
<dbReference type="CDD" id="cd24015">
    <property type="entry name" value="ASKHA_NBD_PanK-III"/>
    <property type="match status" value="1"/>
</dbReference>
<evidence type="ECO:0000256" key="14">
    <source>
        <dbReference type="ARBA" id="ARBA00038036"/>
    </source>
</evidence>
<evidence type="ECO:0000256" key="3">
    <source>
        <dbReference type="ARBA" id="ARBA00004496"/>
    </source>
</evidence>
<dbReference type="NCBIfam" id="TIGR00671">
    <property type="entry name" value="baf"/>
    <property type="match status" value="1"/>
</dbReference>
<keyword evidence="7 16" id="KW-0963">Cytoplasm</keyword>
<evidence type="ECO:0000313" key="18">
    <source>
        <dbReference type="Proteomes" id="UP000244064"/>
    </source>
</evidence>
<gene>
    <name evidence="16" type="primary">coaX</name>
    <name evidence="17" type="ORF">DBO85_02815</name>
</gene>
<evidence type="ECO:0000256" key="1">
    <source>
        <dbReference type="ARBA" id="ARBA00001206"/>
    </source>
</evidence>
<feature type="binding site" evidence="16">
    <location>
        <begin position="98"/>
        <end position="101"/>
    </location>
    <ligand>
        <name>substrate</name>
    </ligand>
</feature>
<dbReference type="OrthoDB" id="9781305at2"/>
<evidence type="ECO:0000256" key="8">
    <source>
        <dbReference type="ARBA" id="ARBA00022679"/>
    </source>
</evidence>
<dbReference type="EC" id="2.7.1.33" evidence="6 16"/>
<dbReference type="Pfam" id="PF03309">
    <property type="entry name" value="Pan_kinase"/>
    <property type="match status" value="1"/>
</dbReference>
<evidence type="ECO:0000256" key="11">
    <source>
        <dbReference type="ARBA" id="ARBA00022840"/>
    </source>
</evidence>
<accession>A0A2T5PDW5</accession>
<comment type="function">
    <text evidence="16">Catalyzes the phosphorylation of pantothenate (Pan), the first step in CoA biosynthesis.</text>
</comment>
<keyword evidence="16" id="KW-0479">Metal-binding</keyword>
<evidence type="ECO:0000256" key="9">
    <source>
        <dbReference type="ARBA" id="ARBA00022741"/>
    </source>
</evidence>
<evidence type="ECO:0000256" key="5">
    <source>
        <dbReference type="ARBA" id="ARBA00011738"/>
    </source>
</evidence>
<feature type="binding site" evidence="16">
    <location>
        <position position="120"/>
    </location>
    <ligand>
        <name>K(+)</name>
        <dbReference type="ChEBI" id="CHEBI:29103"/>
    </ligand>
</feature>
<comment type="subcellular location">
    <subcellularLocation>
        <location evidence="3 16">Cytoplasm</location>
    </subcellularLocation>
</comment>
<feature type="binding site" evidence="16">
    <location>
        <position position="123"/>
    </location>
    <ligand>
        <name>ATP</name>
        <dbReference type="ChEBI" id="CHEBI:30616"/>
    </ligand>
</feature>
<evidence type="ECO:0000256" key="10">
    <source>
        <dbReference type="ARBA" id="ARBA00022777"/>
    </source>
</evidence>
<evidence type="ECO:0000313" key="17">
    <source>
        <dbReference type="EMBL" id="PTU75920.1"/>
    </source>
</evidence>
<keyword evidence="10 16" id="KW-0418">Kinase</keyword>
<dbReference type="Gene3D" id="3.30.420.40">
    <property type="match status" value="2"/>
</dbReference>
<dbReference type="GO" id="GO:0046872">
    <property type="term" value="F:metal ion binding"/>
    <property type="evidence" value="ECO:0007669"/>
    <property type="project" value="UniProtKB-KW"/>
</dbReference>
<dbReference type="EMBL" id="QASN01000004">
    <property type="protein sequence ID" value="PTU75920.1"/>
    <property type="molecule type" value="Genomic_DNA"/>
</dbReference>
<evidence type="ECO:0000256" key="7">
    <source>
        <dbReference type="ARBA" id="ARBA00022490"/>
    </source>
</evidence>
<dbReference type="UniPathway" id="UPA00241">
    <property type="reaction ID" value="UER00352"/>
</dbReference>
<dbReference type="HAMAP" id="MF_01274">
    <property type="entry name" value="Pantothen_kinase_3"/>
    <property type="match status" value="1"/>
</dbReference>
<keyword evidence="11 16" id="KW-0067">ATP-binding</keyword>
<keyword evidence="12 16" id="KW-0630">Potassium</keyword>
<dbReference type="InterPro" id="IPR004619">
    <property type="entry name" value="Type_III_PanK"/>
</dbReference>
<comment type="similarity">
    <text evidence="14 16">Belongs to the type III pantothenate kinase family.</text>
</comment>
<dbReference type="GO" id="GO:0004594">
    <property type="term" value="F:pantothenate kinase activity"/>
    <property type="evidence" value="ECO:0007669"/>
    <property type="project" value="UniProtKB-UniRule"/>
</dbReference>
<keyword evidence="18" id="KW-1185">Reference proteome</keyword>
<dbReference type="RefSeq" id="WP_108105102.1">
    <property type="nucleotide sequence ID" value="NZ_QASN01000004.1"/>
</dbReference>
<comment type="subunit">
    <text evidence="5 16">Homodimer.</text>
</comment>
<sequence length="249" mass="26802">MILELDCGNSFIKWRVLAGPDEVLVSGVDESLGAALESIAGRGLILTACRLVSVRSDLETRALELELAGQLHVPVLIARSAECLAGVSNGYTEPLRLGLDRWLALVAAFHMSQAACLVLDLGTAVTADFVSQEGHHLGGFICPGFALMRTQLKTHTRRIRYEQDEVVGVLREPGKNTADAVERGCMHMIRSFAEGQVLLARELLGQNFQLFLTGGDAGYIADQFDQARVVPDLVFRGLALACPVGNGDS</sequence>
<dbReference type="Proteomes" id="UP000244064">
    <property type="component" value="Unassembled WGS sequence"/>
</dbReference>
<keyword evidence="13 16" id="KW-0173">Coenzyme A biosynthesis</keyword>
<dbReference type="GO" id="GO:0005737">
    <property type="term" value="C:cytoplasm"/>
    <property type="evidence" value="ECO:0007669"/>
    <property type="project" value="UniProtKB-SubCell"/>
</dbReference>
<evidence type="ECO:0000256" key="6">
    <source>
        <dbReference type="ARBA" id="ARBA00012102"/>
    </source>
</evidence>
<comment type="caution">
    <text evidence="17">The sequence shown here is derived from an EMBL/GenBank/DDBJ whole genome shotgun (WGS) entry which is preliminary data.</text>
</comment>
<keyword evidence="9 16" id="KW-0547">Nucleotide-binding</keyword>
<dbReference type="PANTHER" id="PTHR34265">
    <property type="entry name" value="TYPE III PANTOTHENATE KINASE"/>
    <property type="match status" value="1"/>
</dbReference>
<comment type="pathway">
    <text evidence="4 16">Cofactor biosynthesis; coenzyme A biosynthesis; CoA from (R)-pantothenate: step 1/5.</text>
</comment>
<reference evidence="17 18" key="1">
    <citation type="submission" date="2018-04" db="EMBL/GenBank/DDBJ databases">
        <title>Pseudomonas sp. nov., isolated from mangrove soil.</title>
        <authorList>
            <person name="Chen C."/>
        </authorList>
    </citation>
    <scope>NUCLEOTIDE SEQUENCE [LARGE SCALE GENOMIC DNA]</scope>
    <source>
        <strain evidence="17 18">TC-11</strain>
    </source>
</reference>
<feature type="binding site" evidence="16">
    <location>
        <begin position="6"/>
        <end position="13"/>
    </location>
    <ligand>
        <name>ATP</name>
        <dbReference type="ChEBI" id="CHEBI:30616"/>
    </ligand>
</feature>
<comment type="cofactor">
    <cofactor evidence="2">
        <name>K(+)</name>
        <dbReference type="ChEBI" id="CHEBI:29103"/>
    </cofactor>
</comment>
<protein>
    <recommendedName>
        <fullName evidence="15 16">Type III pantothenate kinase</fullName>
        <ecNumber evidence="6 16">2.7.1.33</ecNumber>
    </recommendedName>
    <alternativeName>
        <fullName evidence="16">PanK-III</fullName>
    </alternativeName>
    <alternativeName>
        <fullName evidence="16">Pantothenic acid kinase</fullName>
    </alternativeName>
</protein>
<comment type="cofactor">
    <cofactor evidence="16">
        <name>NH4(+)</name>
        <dbReference type="ChEBI" id="CHEBI:28938"/>
    </cofactor>
    <cofactor evidence="16">
        <name>K(+)</name>
        <dbReference type="ChEBI" id="CHEBI:29103"/>
    </cofactor>
    <text evidence="16">A monovalent cation. Ammonium or potassium.</text>
</comment>
<feature type="binding site" evidence="16">
    <location>
        <position position="91"/>
    </location>
    <ligand>
        <name>substrate</name>
    </ligand>
</feature>
<dbReference type="InterPro" id="IPR043129">
    <property type="entry name" value="ATPase_NBD"/>
</dbReference>
<name>A0A2T5PDW5_9PSED</name>
<keyword evidence="8 16" id="KW-0808">Transferase</keyword>
<comment type="catalytic activity">
    <reaction evidence="1 16">
        <text>(R)-pantothenate + ATP = (R)-4'-phosphopantothenate + ADP + H(+)</text>
        <dbReference type="Rhea" id="RHEA:16373"/>
        <dbReference type="ChEBI" id="CHEBI:10986"/>
        <dbReference type="ChEBI" id="CHEBI:15378"/>
        <dbReference type="ChEBI" id="CHEBI:29032"/>
        <dbReference type="ChEBI" id="CHEBI:30616"/>
        <dbReference type="ChEBI" id="CHEBI:456216"/>
        <dbReference type="EC" id="2.7.1.33"/>
    </reaction>
</comment>
<dbReference type="PANTHER" id="PTHR34265:SF1">
    <property type="entry name" value="TYPE III PANTOTHENATE KINASE"/>
    <property type="match status" value="1"/>
</dbReference>
<dbReference type="SUPFAM" id="SSF53067">
    <property type="entry name" value="Actin-like ATPase domain"/>
    <property type="match status" value="2"/>
</dbReference>
<dbReference type="GO" id="GO:0005524">
    <property type="term" value="F:ATP binding"/>
    <property type="evidence" value="ECO:0007669"/>
    <property type="project" value="UniProtKB-UniRule"/>
</dbReference>
<feature type="active site" description="Proton acceptor" evidence="16">
    <location>
        <position position="100"/>
    </location>
</feature>
<dbReference type="AlphaFoldDB" id="A0A2T5PDW5"/>